<evidence type="ECO:0000313" key="3">
    <source>
        <dbReference type="Proteomes" id="UP000507222"/>
    </source>
</evidence>
<name>A0A6J5V4E9_PRUAR</name>
<protein>
    <submittedName>
        <fullName evidence="2">Uncharacterized protein</fullName>
    </submittedName>
</protein>
<sequence>MKLRKKLFNATWFLWRNMRLTQRLMRLTSAMVEVSFADKVQQNEETDSSKVKKKANEKEIKDPKPNTGKTKESSQSYAVKYDILAHLKHIPAPLSVYDTLQMSRELSKALVMALMSPDLYKSCFKSADVHN</sequence>
<reference evidence="2 3" key="1">
    <citation type="submission" date="2020-05" db="EMBL/GenBank/DDBJ databases">
        <authorList>
            <person name="Campoy J."/>
            <person name="Schneeberger K."/>
            <person name="Spophaly S."/>
        </authorList>
    </citation>
    <scope>NUCLEOTIDE SEQUENCE [LARGE SCALE GENOMIC DNA]</scope>
    <source>
        <strain evidence="2">PruArmRojPasFocal</strain>
    </source>
</reference>
<feature type="region of interest" description="Disordered" evidence="1">
    <location>
        <begin position="41"/>
        <end position="74"/>
    </location>
</feature>
<accession>A0A6J5V4E9</accession>
<evidence type="ECO:0000313" key="2">
    <source>
        <dbReference type="EMBL" id="CAB4283071.1"/>
    </source>
</evidence>
<feature type="compositionally biased region" description="Basic and acidic residues" evidence="1">
    <location>
        <begin position="47"/>
        <end position="72"/>
    </location>
</feature>
<dbReference type="Proteomes" id="UP000507222">
    <property type="component" value="Unassembled WGS sequence"/>
</dbReference>
<organism evidence="2 3">
    <name type="scientific">Prunus armeniaca</name>
    <name type="common">Apricot</name>
    <name type="synonym">Armeniaca vulgaris</name>
    <dbReference type="NCBI Taxonomy" id="36596"/>
    <lineage>
        <taxon>Eukaryota</taxon>
        <taxon>Viridiplantae</taxon>
        <taxon>Streptophyta</taxon>
        <taxon>Embryophyta</taxon>
        <taxon>Tracheophyta</taxon>
        <taxon>Spermatophyta</taxon>
        <taxon>Magnoliopsida</taxon>
        <taxon>eudicotyledons</taxon>
        <taxon>Gunneridae</taxon>
        <taxon>Pentapetalae</taxon>
        <taxon>rosids</taxon>
        <taxon>fabids</taxon>
        <taxon>Rosales</taxon>
        <taxon>Rosaceae</taxon>
        <taxon>Amygdaloideae</taxon>
        <taxon>Amygdaleae</taxon>
        <taxon>Prunus</taxon>
    </lineage>
</organism>
<dbReference type="AlphaFoldDB" id="A0A6J5V4E9"/>
<dbReference type="EMBL" id="CAEKDK010000006">
    <property type="protein sequence ID" value="CAB4283071.1"/>
    <property type="molecule type" value="Genomic_DNA"/>
</dbReference>
<evidence type="ECO:0000256" key="1">
    <source>
        <dbReference type="SAM" id="MobiDB-lite"/>
    </source>
</evidence>
<proteinExistence type="predicted"/>
<gene>
    <name evidence="2" type="ORF">CURHAP_LOCUS37004</name>
</gene>